<protein>
    <submittedName>
        <fullName evidence="1">DUF1758 domain-containing protein</fullName>
    </submittedName>
</protein>
<evidence type="ECO:0000313" key="1">
    <source>
        <dbReference type="WBParaSite" id="BTMF_0000486701-mRNA-1"/>
    </source>
</evidence>
<name>A0A0R3QES4_9BILA</name>
<dbReference type="AlphaFoldDB" id="A0A0R3QES4"/>
<dbReference type="WBParaSite" id="BTMF_0000486701-mRNA-1">
    <property type="protein sequence ID" value="BTMF_0000486701-mRNA-1"/>
    <property type="gene ID" value="BTMF_0000486701"/>
</dbReference>
<sequence>LQVADLSDQNLEQLKEVHGEWKKPDLLIGANHFFNFIEPRPIVAGYGQINNVNSNITQMETAIFRTTFRCNKNQKTKHYLNSKKASVNIMGDIKLADRGKKQR</sequence>
<organism evidence="1">
    <name type="scientific">Brugia timori</name>
    <dbReference type="NCBI Taxonomy" id="42155"/>
    <lineage>
        <taxon>Eukaryota</taxon>
        <taxon>Metazoa</taxon>
        <taxon>Ecdysozoa</taxon>
        <taxon>Nematoda</taxon>
        <taxon>Chromadorea</taxon>
        <taxon>Rhabditida</taxon>
        <taxon>Spirurina</taxon>
        <taxon>Spiruromorpha</taxon>
        <taxon>Filarioidea</taxon>
        <taxon>Onchocercidae</taxon>
        <taxon>Brugia</taxon>
    </lineage>
</organism>
<accession>A0A0R3QES4</accession>
<proteinExistence type="predicted"/>
<reference evidence="1" key="1">
    <citation type="submission" date="2017-02" db="UniProtKB">
        <authorList>
            <consortium name="WormBaseParasite"/>
        </authorList>
    </citation>
    <scope>IDENTIFICATION</scope>
</reference>